<organism evidence="1">
    <name type="scientific">Candidatus Kentrum eta</name>
    <dbReference type="NCBI Taxonomy" id="2126337"/>
    <lineage>
        <taxon>Bacteria</taxon>
        <taxon>Pseudomonadati</taxon>
        <taxon>Pseudomonadota</taxon>
        <taxon>Gammaproteobacteria</taxon>
        <taxon>Candidatus Kentrum</taxon>
    </lineage>
</organism>
<protein>
    <submittedName>
        <fullName evidence="1">Uncharacterized protein</fullName>
    </submittedName>
</protein>
<sequence length="65" mass="7280">MSEVEVCVQGFGDAFVTSKLLAIIGSDSMYLFGQGFEQSQDCLFDLHRLPLFSAWRSVIDAIYVQ</sequence>
<evidence type="ECO:0000313" key="1">
    <source>
        <dbReference type="EMBL" id="VFJ88343.1"/>
    </source>
</evidence>
<proteinExistence type="predicted"/>
<dbReference type="EMBL" id="CAADFI010000001">
    <property type="protein sequence ID" value="VFJ88343.1"/>
    <property type="molecule type" value="Genomic_DNA"/>
</dbReference>
<gene>
    <name evidence="1" type="ORF">BECKH772B_GA0070898_1000167</name>
</gene>
<dbReference type="AlphaFoldDB" id="A0A450U8V8"/>
<name>A0A450U8V8_9GAMM</name>
<accession>A0A450U8V8</accession>
<reference evidence="1" key="1">
    <citation type="submission" date="2019-02" db="EMBL/GenBank/DDBJ databases">
        <authorList>
            <person name="Gruber-Vodicka R. H."/>
            <person name="Seah K. B. B."/>
        </authorList>
    </citation>
    <scope>NUCLEOTIDE SEQUENCE</scope>
    <source>
        <strain evidence="1">BECK_SA2B20</strain>
    </source>
</reference>